<accession>A0ABV8PVD8</accession>
<feature type="signal peptide" evidence="1">
    <location>
        <begin position="1"/>
        <end position="19"/>
    </location>
</feature>
<proteinExistence type="predicted"/>
<evidence type="ECO:0000313" key="3">
    <source>
        <dbReference type="Proteomes" id="UP001595906"/>
    </source>
</evidence>
<dbReference type="SUPFAM" id="SSF51695">
    <property type="entry name" value="PLC-like phosphodiesterases"/>
    <property type="match status" value="1"/>
</dbReference>
<dbReference type="Proteomes" id="UP001595906">
    <property type="component" value="Unassembled WGS sequence"/>
</dbReference>
<evidence type="ECO:0000313" key="2">
    <source>
        <dbReference type="EMBL" id="MFC4231291.1"/>
    </source>
</evidence>
<dbReference type="RefSeq" id="WP_379012683.1">
    <property type="nucleotide sequence ID" value="NZ_JBHSDC010000003.1"/>
</dbReference>
<reference evidence="3" key="1">
    <citation type="journal article" date="2019" name="Int. J. Syst. Evol. Microbiol.">
        <title>The Global Catalogue of Microorganisms (GCM) 10K type strain sequencing project: providing services to taxonomists for standard genome sequencing and annotation.</title>
        <authorList>
            <consortium name="The Broad Institute Genomics Platform"/>
            <consortium name="The Broad Institute Genome Sequencing Center for Infectious Disease"/>
            <person name="Wu L."/>
            <person name="Ma J."/>
        </authorList>
    </citation>
    <scope>NUCLEOTIDE SEQUENCE [LARGE SCALE GENOMIC DNA]</scope>
    <source>
        <strain evidence="3">CECT 8010</strain>
    </source>
</reference>
<keyword evidence="3" id="KW-1185">Reference proteome</keyword>
<dbReference type="Pfam" id="PF13653">
    <property type="entry name" value="GDPD_2"/>
    <property type="match status" value="1"/>
</dbReference>
<gene>
    <name evidence="2" type="ORF">ACFOW1_05275</name>
</gene>
<comment type="caution">
    <text evidence="2">The sequence shown here is derived from an EMBL/GenBank/DDBJ whole genome shotgun (WGS) entry which is preliminary data.</text>
</comment>
<name>A0ABV8PVD8_9BACT</name>
<organism evidence="2 3">
    <name type="scientific">Parasediminibacterium paludis</name>
    <dbReference type="NCBI Taxonomy" id="908966"/>
    <lineage>
        <taxon>Bacteria</taxon>
        <taxon>Pseudomonadati</taxon>
        <taxon>Bacteroidota</taxon>
        <taxon>Chitinophagia</taxon>
        <taxon>Chitinophagales</taxon>
        <taxon>Chitinophagaceae</taxon>
        <taxon>Parasediminibacterium</taxon>
    </lineage>
</organism>
<sequence>MKALFLLVTLTFTTKLLIAQPTHYTVANAHSHNDYVNPQPFTTAYQAQFGSMEADIFLWNDSLIVGHTLNDIKYKRTLEQLYLNPLAKQVTANKGYPYKDTSRHLQLLIDIKTQAVNTLQSLIQHLAKYPQLIASSHIHIVITGNRPEANAFVQYPSFIMFDGNIGSDYSEAALSKIALLSDDLTNYTKWKGNEPIPAKDKMVVDALVTKVHNLHKNIRFWASPDTEIAWQQLMQMHVDYINTDKIELLAAYLNKQ</sequence>
<feature type="chain" id="PRO_5046359542" evidence="1">
    <location>
        <begin position="20"/>
        <end position="256"/>
    </location>
</feature>
<protein>
    <submittedName>
        <fullName evidence="2">Alkaline phosphatase</fullName>
    </submittedName>
</protein>
<keyword evidence="1" id="KW-0732">Signal</keyword>
<evidence type="ECO:0000256" key="1">
    <source>
        <dbReference type="SAM" id="SignalP"/>
    </source>
</evidence>
<dbReference type="Gene3D" id="3.20.20.190">
    <property type="entry name" value="Phosphatidylinositol (PI) phosphodiesterase"/>
    <property type="match status" value="1"/>
</dbReference>
<dbReference type="InterPro" id="IPR017946">
    <property type="entry name" value="PLC-like_Pdiesterase_TIM-brl"/>
</dbReference>
<dbReference type="EMBL" id="JBHSDC010000003">
    <property type="protein sequence ID" value="MFC4231291.1"/>
    <property type="molecule type" value="Genomic_DNA"/>
</dbReference>